<dbReference type="InterPro" id="IPR019352">
    <property type="entry name" value="SPRING1"/>
</dbReference>
<name>A0A820AVF1_9BILA</name>
<dbReference type="GO" id="GO:2000640">
    <property type="term" value="P:positive regulation of SREBP signaling pathway"/>
    <property type="evidence" value="ECO:0007669"/>
    <property type="project" value="InterPro"/>
</dbReference>
<keyword evidence="6" id="KW-0325">Glycoprotein</keyword>
<evidence type="ECO:0000256" key="2">
    <source>
        <dbReference type="ARBA" id="ARBA00022692"/>
    </source>
</evidence>
<protein>
    <recommendedName>
        <fullName evidence="8">SREBP regulating gene protein</fullName>
    </recommendedName>
</protein>
<evidence type="ECO:0000256" key="9">
    <source>
        <dbReference type="SAM" id="Phobius"/>
    </source>
</evidence>
<dbReference type="EMBL" id="CAJOBP010000538">
    <property type="protein sequence ID" value="CAF4191465.1"/>
    <property type="molecule type" value="Genomic_DNA"/>
</dbReference>
<comment type="caution">
    <text evidence="10">The sequence shown here is derived from an EMBL/GenBank/DDBJ whole genome shotgun (WGS) entry which is preliminary data.</text>
</comment>
<sequence>MSIHFNQSALVIVCLICLTIGIYSWQWWQKYNLTTNHFIHPTPKTDLDDLEKAILLDNKDITKCQHFAQGKQLLVADSNGIGYLCERHHLEKTTGCCQILSPSTRGPHICDSCSLISHCCTSFEDCTSCCLKADHRIHLQNYIRSRDLKTKLLLSHLSTPFDVCLSRCRTHNMMNINHTNNETNQIISNSNYLPFNIYWLDSSYQQTCLPDSPWQKILEQLEPILANRASQQLDNQQRRQILIELLGTQFQLKLFSSQPDMPHLLTPPFMSEEHRRKLENEAKSWLQIETFKAAVEIGATVTEDNDIDQLSNGMRDFLEYTYQIVCKSFECYLNEIKQREIMKQEQQKLQEINNVKNQNEIIGSSKFRPILRDLQANSKQLPMINELISTSKSIAFHYSDTLSSSIIAILKRDLRRVVILKEKVFGQQLPRALRQLIWTECLLRFEKEPIDDDLNFVEYQTRRDFAAGVTRGKNELQLKHPSYTPVANLIENAVIETYSKTLALHPYLEEHHLRLTIKILNVLYTYKKEYESYFIYWLLPCQLSYGDDENKNESIYVIAMHLNLFIRHCFPTWPNVFTIANDILLDLSKSDQNFYEHLKAISTIRRNINTQDFTKEIISLESKEASSALQYNDESMSNPVLFLRKWIGQMFVGILNSNAVLYLWDQFFMITWDTVYIKHAAKAILYLLRDRLMYATDYNDMRKMLLDEPCLLYTSDVQAAFIHLAVRNEDPKCIPAMNQRFYPSKSISTNQSDSKKHKTYLETIGIRNISLNLIIVPNLDPQEEFKYKSLIVEIQVHDDGEILGVVSTKSVPVTQNSSPTTQKLKIDIPNDKLIVSIQQVRHSSIPTRIQALVLVHQRLDGNTQKTLGFCRFPLYIPQRIGNLDTWEVTYGPIKRALHPGTPPSAIDTIPDVPNIFIVDTIGRGSTISLVVFDPKAEQYSQLCCRVQEDILFDSVNERDYFIIFPACQKVIEENEMNKDQWNTIRSCAPIFRSVIFSIQILLILDLILALLIMIASLIHIWEEIGQWINENDYRLTTIDNINYKMK</sequence>
<comment type="subcellular location">
    <subcellularLocation>
        <location evidence="1">Golgi apparatus membrane</location>
        <topology evidence="1">Single-pass membrane protein</topology>
    </subcellularLocation>
</comment>
<keyword evidence="3 9" id="KW-1133">Transmembrane helix</keyword>
<feature type="transmembrane region" description="Helical" evidence="9">
    <location>
        <begin position="9"/>
        <end position="28"/>
    </location>
</feature>
<reference evidence="10" key="1">
    <citation type="submission" date="2021-02" db="EMBL/GenBank/DDBJ databases">
        <authorList>
            <person name="Nowell W R."/>
        </authorList>
    </citation>
    <scope>NUCLEOTIDE SEQUENCE</scope>
</reference>
<evidence type="ECO:0000256" key="1">
    <source>
        <dbReference type="ARBA" id="ARBA00004194"/>
    </source>
</evidence>
<dbReference type="SUPFAM" id="SSF47923">
    <property type="entry name" value="Ypt/Rab-GAP domain of gyp1p"/>
    <property type="match status" value="1"/>
</dbReference>
<accession>A0A820AVF1</accession>
<evidence type="ECO:0000256" key="5">
    <source>
        <dbReference type="ARBA" id="ARBA00023136"/>
    </source>
</evidence>
<evidence type="ECO:0000313" key="11">
    <source>
        <dbReference type="Proteomes" id="UP000663873"/>
    </source>
</evidence>
<dbReference type="InterPro" id="IPR035969">
    <property type="entry name" value="Rab-GAP_TBC_sf"/>
</dbReference>
<feature type="transmembrane region" description="Helical" evidence="9">
    <location>
        <begin position="994"/>
        <end position="1018"/>
    </location>
</feature>
<organism evidence="10 11">
    <name type="scientific">Rotaria socialis</name>
    <dbReference type="NCBI Taxonomy" id="392032"/>
    <lineage>
        <taxon>Eukaryota</taxon>
        <taxon>Metazoa</taxon>
        <taxon>Spiralia</taxon>
        <taxon>Gnathifera</taxon>
        <taxon>Rotifera</taxon>
        <taxon>Eurotatoria</taxon>
        <taxon>Bdelloidea</taxon>
        <taxon>Philodinida</taxon>
        <taxon>Philodinidae</taxon>
        <taxon>Rotaria</taxon>
    </lineage>
</organism>
<gene>
    <name evidence="10" type="ORF">UJA718_LOCUS5958</name>
</gene>
<keyword evidence="11" id="KW-1185">Reference proteome</keyword>
<dbReference type="Pfam" id="PF10218">
    <property type="entry name" value="SPRING1"/>
    <property type="match status" value="1"/>
</dbReference>
<dbReference type="Proteomes" id="UP000663873">
    <property type="component" value="Unassembled WGS sequence"/>
</dbReference>
<keyword evidence="5 9" id="KW-0472">Membrane</keyword>
<evidence type="ECO:0000256" key="6">
    <source>
        <dbReference type="ARBA" id="ARBA00023180"/>
    </source>
</evidence>
<proteinExistence type="inferred from homology"/>
<evidence type="ECO:0000256" key="3">
    <source>
        <dbReference type="ARBA" id="ARBA00022989"/>
    </source>
</evidence>
<dbReference type="Gene3D" id="1.10.472.80">
    <property type="entry name" value="Ypt/Rab-GAP domain of gyp1p, domain 3"/>
    <property type="match status" value="1"/>
</dbReference>
<dbReference type="PANTHER" id="PTHR13481:SF0">
    <property type="entry name" value="SREBP REGULATING GENE PROTEIN"/>
    <property type="match status" value="1"/>
</dbReference>
<keyword evidence="2 9" id="KW-0812">Transmembrane</keyword>
<keyword evidence="4" id="KW-0333">Golgi apparatus</keyword>
<dbReference type="GO" id="GO:0000139">
    <property type="term" value="C:Golgi membrane"/>
    <property type="evidence" value="ECO:0007669"/>
    <property type="project" value="UniProtKB-SubCell"/>
</dbReference>
<dbReference type="PANTHER" id="PTHR13481">
    <property type="entry name" value="SREBP REGULATING GENE PROTEIN"/>
    <property type="match status" value="1"/>
</dbReference>
<comment type="similarity">
    <text evidence="7">Belongs to the SPRING family.</text>
</comment>
<evidence type="ECO:0000256" key="8">
    <source>
        <dbReference type="ARBA" id="ARBA00023485"/>
    </source>
</evidence>
<dbReference type="AlphaFoldDB" id="A0A820AVF1"/>
<evidence type="ECO:0000313" key="10">
    <source>
        <dbReference type="EMBL" id="CAF4191465.1"/>
    </source>
</evidence>
<evidence type="ECO:0000256" key="4">
    <source>
        <dbReference type="ARBA" id="ARBA00023034"/>
    </source>
</evidence>
<evidence type="ECO:0000256" key="7">
    <source>
        <dbReference type="ARBA" id="ARBA00023461"/>
    </source>
</evidence>